<dbReference type="EMBL" id="AP026073">
    <property type="protein sequence ID" value="BDM66725.1"/>
    <property type="molecule type" value="Genomic_DNA"/>
</dbReference>
<evidence type="ECO:0000313" key="1">
    <source>
        <dbReference type="EMBL" id="BDM66725.1"/>
    </source>
</evidence>
<reference evidence="1" key="1">
    <citation type="submission" date="2022-06" db="EMBL/GenBank/DDBJ databases">
        <title>Complete genome sequence of Streptomyces nigrescens HEK616.</title>
        <authorList>
            <person name="Asamizu S."/>
            <person name="Onaka H."/>
        </authorList>
    </citation>
    <scope>NUCLEOTIDE SEQUENCE</scope>
    <source>
        <strain evidence="1">HEK616</strain>
    </source>
</reference>
<dbReference type="Proteomes" id="UP001059597">
    <property type="component" value="Chromosome"/>
</dbReference>
<organism evidence="1 2">
    <name type="scientific">Streptomyces nigrescens</name>
    <dbReference type="NCBI Taxonomy" id="1920"/>
    <lineage>
        <taxon>Bacteria</taxon>
        <taxon>Bacillati</taxon>
        <taxon>Actinomycetota</taxon>
        <taxon>Actinomycetes</taxon>
        <taxon>Kitasatosporales</taxon>
        <taxon>Streptomycetaceae</taxon>
        <taxon>Streptomyces</taxon>
    </lineage>
</organism>
<accession>A0ABM7ZKD3</accession>
<sequence>MNGMAEWLRTRLDALLSWLLPGRGGHRGSSGTGVLCGTAVATATVASTAPRAPRRLVHVRRVPPGLLLLCGEDSRLVRPYVRAPKACQSPPAHDVRRRELAERVRMLNAWSSGGCGRR</sequence>
<keyword evidence="2" id="KW-1185">Reference proteome</keyword>
<protein>
    <recommendedName>
        <fullName evidence="3">Secreted protein</fullName>
    </recommendedName>
</protein>
<evidence type="ECO:0000313" key="2">
    <source>
        <dbReference type="Proteomes" id="UP001059597"/>
    </source>
</evidence>
<proteinExistence type="predicted"/>
<gene>
    <name evidence="1" type="ORF">HEK616_02120</name>
</gene>
<evidence type="ECO:0008006" key="3">
    <source>
        <dbReference type="Google" id="ProtNLM"/>
    </source>
</evidence>
<name>A0ABM7ZKD3_STRNI</name>